<name>A0ABX3NAJ6_9FLAO</name>
<comment type="caution">
    <text evidence="2">The sequence shown here is derived from an EMBL/GenBank/DDBJ whole genome shotgun (WGS) entry which is preliminary data.</text>
</comment>
<feature type="chain" id="PRO_5046483260" description="Lipocalin-like domain-containing protein" evidence="1">
    <location>
        <begin position="27"/>
        <end position="134"/>
    </location>
</feature>
<reference evidence="2 3" key="1">
    <citation type="submission" date="2016-07" db="EMBL/GenBank/DDBJ databases">
        <title>Revisiting the Taxonomy of the Elizabethkingia Genus based on Whole-Genome Sequencing, Optical Mapping, and MALDI-TOF.</title>
        <authorList>
            <person name="Nicholson A.C."/>
        </authorList>
    </citation>
    <scope>NUCLEOTIDE SEQUENCE [LARGE SCALE GENOMIC DNA]</scope>
    <source>
        <strain evidence="2 3">C1558</strain>
    </source>
</reference>
<feature type="signal peptide" evidence="1">
    <location>
        <begin position="1"/>
        <end position="26"/>
    </location>
</feature>
<dbReference type="PROSITE" id="PS51257">
    <property type="entry name" value="PROKAR_LIPOPROTEIN"/>
    <property type="match status" value="1"/>
</dbReference>
<gene>
    <name evidence="2" type="ORF">BB021_17200</name>
</gene>
<sequence>MKRTIKILAIAIATLGIVTTSCSSNRDDEHQTAKYNVTGNWHITAYIDSLGNVADHSKDNYYMEFDKDMSYITNYLDQNVSGKYVYEGSDRVIVSTNVKGKVYYKITKMTGNELELTTNTPDGQDAGETYRLKK</sequence>
<keyword evidence="3" id="KW-1185">Reference proteome</keyword>
<dbReference type="Proteomes" id="UP000190016">
    <property type="component" value="Unassembled WGS sequence"/>
</dbReference>
<evidence type="ECO:0000256" key="1">
    <source>
        <dbReference type="SAM" id="SignalP"/>
    </source>
</evidence>
<protein>
    <recommendedName>
        <fullName evidence="4">Lipocalin-like domain-containing protein</fullName>
    </recommendedName>
</protein>
<evidence type="ECO:0008006" key="4">
    <source>
        <dbReference type="Google" id="ProtNLM"/>
    </source>
</evidence>
<evidence type="ECO:0000313" key="2">
    <source>
        <dbReference type="EMBL" id="OPB91372.1"/>
    </source>
</evidence>
<keyword evidence="1" id="KW-0732">Signal</keyword>
<dbReference type="EMBL" id="MBDS01000005">
    <property type="protein sequence ID" value="OPB91372.1"/>
    <property type="molecule type" value="Genomic_DNA"/>
</dbReference>
<dbReference type="RefSeq" id="WP_078778299.1">
    <property type="nucleotide sequence ID" value="NZ_MBDS01000005.1"/>
</dbReference>
<accession>A0ABX3NAJ6</accession>
<organism evidence="2 3">
    <name type="scientific">Elizabethkingia ursingii</name>
    <dbReference type="NCBI Taxonomy" id="1756150"/>
    <lineage>
        <taxon>Bacteria</taxon>
        <taxon>Pseudomonadati</taxon>
        <taxon>Bacteroidota</taxon>
        <taxon>Flavobacteriia</taxon>
        <taxon>Flavobacteriales</taxon>
        <taxon>Weeksellaceae</taxon>
        <taxon>Elizabethkingia</taxon>
    </lineage>
</organism>
<proteinExistence type="predicted"/>
<evidence type="ECO:0000313" key="3">
    <source>
        <dbReference type="Proteomes" id="UP000190016"/>
    </source>
</evidence>